<dbReference type="STRING" id="1441930.Z042_10205"/>
<dbReference type="PANTHER" id="PTHR40278:SF1">
    <property type="entry name" value="DNA UTILIZATION PROTEIN HOFN"/>
    <property type="match status" value="1"/>
</dbReference>
<dbReference type="HOGENOM" id="CLU_081304_2_1_6"/>
<keyword evidence="1" id="KW-1133">Transmembrane helix</keyword>
<evidence type="ECO:0008006" key="4">
    <source>
        <dbReference type="Google" id="ProtNLM"/>
    </source>
</evidence>
<dbReference type="eggNOG" id="COG3166">
    <property type="taxonomic scope" value="Bacteria"/>
</dbReference>
<dbReference type="OrthoDB" id="6455710at2"/>
<dbReference type="PATRIC" id="fig|1441930.4.peg.2036"/>
<protein>
    <recommendedName>
        <fullName evidence="4">Fimbrial assembly protein</fullName>
    </recommendedName>
</protein>
<dbReference type="Pfam" id="PF05137">
    <property type="entry name" value="PilN"/>
    <property type="match status" value="1"/>
</dbReference>
<dbReference type="InterPro" id="IPR007813">
    <property type="entry name" value="PilN"/>
</dbReference>
<evidence type="ECO:0000313" key="2">
    <source>
        <dbReference type="EMBL" id="AHG19966.1"/>
    </source>
</evidence>
<dbReference type="RefSeq" id="WP_024914416.1">
    <property type="nucleotide sequence ID" value="NZ_CP007044.2"/>
</dbReference>
<reference evidence="2 3" key="1">
    <citation type="submission" date="2014-01" db="EMBL/GenBank/DDBJ databases">
        <title>Isolation of Serratia multitudinisentens RB-25 from Ex-Landfill site.</title>
        <authorList>
            <person name="Robson E.H.J."/>
        </authorList>
    </citation>
    <scope>NUCLEOTIDE SEQUENCE [LARGE SCALE GENOMIC DNA]</scope>
    <source>
        <strain evidence="2 3">RB-25</strain>
    </source>
</reference>
<feature type="transmembrane region" description="Helical" evidence="1">
    <location>
        <begin position="20"/>
        <end position="43"/>
    </location>
</feature>
<proteinExistence type="predicted"/>
<dbReference type="PANTHER" id="PTHR40278">
    <property type="entry name" value="DNA UTILIZATION PROTEIN HOFN"/>
    <property type="match status" value="1"/>
</dbReference>
<accession>W0L8B7</accession>
<gene>
    <name evidence="2" type="ORF">Z042_10205</name>
</gene>
<dbReference type="InterPro" id="IPR052534">
    <property type="entry name" value="Extracell_DNA_Util/SecSys_Comp"/>
</dbReference>
<reference evidence="2 3" key="2">
    <citation type="submission" date="2015-03" db="EMBL/GenBank/DDBJ databases">
        <authorList>
            <person name="Chan K.-G."/>
        </authorList>
    </citation>
    <scope>NUCLEOTIDE SEQUENCE [LARGE SCALE GENOMIC DNA]</scope>
    <source>
        <strain evidence="2 3">RB-25</strain>
    </source>
</reference>
<sequence length="178" mass="20952">MYQVNLLSWRIRAQRQRYRFWLCVFSIQLLIALAIPTTAFFWLRYQQEQQQRTVQALTQQHQVLAERLQQTQQVMATLARLTAKEARRQQNEIHNQRYLRLLQQLAAVIPDQLWLIALEENANGISLRGFSQHYAAIAQFEQRLAALPWLQGQRVAEVTQHKDGILIFTLTARWGKDG</sequence>
<name>W0L8B7_9GAMM</name>
<keyword evidence="3" id="KW-1185">Reference proteome</keyword>
<dbReference type="Proteomes" id="UP000019030">
    <property type="component" value="Chromosome"/>
</dbReference>
<dbReference type="KEGG" id="sfo:Z042_10205"/>
<keyword evidence="1" id="KW-0472">Membrane</keyword>
<dbReference type="AlphaFoldDB" id="W0L8B7"/>
<evidence type="ECO:0000313" key="3">
    <source>
        <dbReference type="Proteomes" id="UP000019030"/>
    </source>
</evidence>
<evidence type="ECO:0000256" key="1">
    <source>
        <dbReference type="SAM" id="Phobius"/>
    </source>
</evidence>
<organism evidence="2 3">
    <name type="scientific">Chania multitudinisentens RB-25</name>
    <dbReference type="NCBI Taxonomy" id="1441930"/>
    <lineage>
        <taxon>Bacteria</taxon>
        <taxon>Pseudomonadati</taxon>
        <taxon>Pseudomonadota</taxon>
        <taxon>Gammaproteobacteria</taxon>
        <taxon>Enterobacterales</taxon>
        <taxon>Yersiniaceae</taxon>
        <taxon>Chania</taxon>
    </lineage>
</organism>
<dbReference type="EMBL" id="CP007044">
    <property type="protein sequence ID" value="AHG19966.1"/>
    <property type="molecule type" value="Genomic_DNA"/>
</dbReference>
<keyword evidence="1" id="KW-0812">Transmembrane</keyword>